<keyword evidence="2" id="KW-1185">Reference proteome</keyword>
<organism evidence="1 2">
    <name type="scientific">Meloidogyne graminicola</name>
    <dbReference type="NCBI Taxonomy" id="189291"/>
    <lineage>
        <taxon>Eukaryota</taxon>
        <taxon>Metazoa</taxon>
        <taxon>Ecdysozoa</taxon>
        <taxon>Nematoda</taxon>
        <taxon>Chromadorea</taxon>
        <taxon>Rhabditida</taxon>
        <taxon>Tylenchina</taxon>
        <taxon>Tylenchomorpha</taxon>
        <taxon>Tylenchoidea</taxon>
        <taxon>Meloidogynidae</taxon>
        <taxon>Meloidogyninae</taxon>
        <taxon>Meloidogyne</taxon>
    </lineage>
</organism>
<dbReference type="EMBL" id="JABEBT010000206">
    <property type="protein sequence ID" value="KAF7624732.1"/>
    <property type="molecule type" value="Genomic_DNA"/>
</dbReference>
<dbReference type="Gene3D" id="3.40.50.1240">
    <property type="entry name" value="Phosphoglycerate mutase-like"/>
    <property type="match status" value="1"/>
</dbReference>
<dbReference type="Pfam" id="PF00300">
    <property type="entry name" value="His_Phos_1"/>
    <property type="match status" value="1"/>
</dbReference>
<dbReference type="PANTHER" id="PTHR16469:SF27">
    <property type="entry name" value="UBIQUITIN-ASSOCIATED AND SH3 DOMAIN-CONTAINING BA-RELATED"/>
    <property type="match status" value="1"/>
</dbReference>
<dbReference type="InterPro" id="IPR029033">
    <property type="entry name" value="His_PPase_superfam"/>
</dbReference>
<dbReference type="Proteomes" id="UP000605970">
    <property type="component" value="Unassembled WGS sequence"/>
</dbReference>
<evidence type="ECO:0000313" key="1">
    <source>
        <dbReference type="EMBL" id="KAF7624732.1"/>
    </source>
</evidence>
<dbReference type="CDD" id="cd07067">
    <property type="entry name" value="HP_PGM_like"/>
    <property type="match status" value="1"/>
</dbReference>
<dbReference type="SUPFAM" id="SSF53254">
    <property type="entry name" value="Phosphoglycerate mutase-like"/>
    <property type="match status" value="1"/>
</dbReference>
<dbReference type="InterPro" id="IPR051710">
    <property type="entry name" value="Phosphatase_SH3-domain"/>
</dbReference>
<proteinExistence type="predicted"/>
<accession>A0A8S9ZAE5</accession>
<dbReference type="OrthoDB" id="5900469at2759"/>
<dbReference type="InterPro" id="IPR013078">
    <property type="entry name" value="His_Pase_superF_clade-1"/>
</dbReference>
<comment type="caution">
    <text evidence="1">The sequence shown here is derived from an EMBL/GenBank/DDBJ whole genome shotgun (WGS) entry which is preliminary data.</text>
</comment>
<dbReference type="GO" id="GO:0016791">
    <property type="term" value="F:phosphatase activity"/>
    <property type="evidence" value="ECO:0007669"/>
    <property type="project" value="UniProtKB-ARBA"/>
</dbReference>
<reference evidence="1" key="1">
    <citation type="journal article" date="2020" name="Ecol. Evol.">
        <title>Genome structure and content of the rice root-knot nematode (Meloidogyne graminicola).</title>
        <authorList>
            <person name="Phan N.T."/>
            <person name="Danchin E.G.J."/>
            <person name="Klopp C."/>
            <person name="Perfus-Barbeoch L."/>
            <person name="Kozlowski D.K."/>
            <person name="Koutsovoulos G.D."/>
            <person name="Lopez-Roques C."/>
            <person name="Bouchez O."/>
            <person name="Zahm M."/>
            <person name="Besnard G."/>
            <person name="Bellafiore S."/>
        </authorList>
    </citation>
    <scope>NUCLEOTIDE SEQUENCE</scope>
    <source>
        <strain evidence="1">VN-18</strain>
    </source>
</reference>
<name>A0A8S9ZAE5_9BILA</name>
<protein>
    <submittedName>
        <fullName evidence="1">Uncharacterized protein</fullName>
    </submittedName>
</protein>
<evidence type="ECO:0000313" key="2">
    <source>
        <dbReference type="Proteomes" id="UP000605970"/>
    </source>
</evidence>
<sequence length="543" mass="64118">MDETLEPHKSFSNYIESCINIKNVLHSVLKNSGLNAFLEQLIKDLENAYNKTIAKYPKYDMQKWLKGELKAEEKDEIERNYIKLWVNDETSVEKSREKYVKEKNSKYEERIEEKQENVNLREEYVKEIERAFNIWRRNTCILGIYLKIVYLKFGKILIDKLKQSMNVSGKIKNRRALKGKKENIKIYSILFSLSQRMGIEIASSIANVKFFFKERSNFNSFFEAFDNMTKSVQKIKIEKDSVKNETIKFPKIKRVIWVIRHSQRLDNDDKIREEAEKGDRCFRRDERIFELDNSPLSVVGKERASRLQQVFKNIPINHIFASPYERTTETALHLLQNNHKNKNKKISKSLINELKIKLEPGFIEKLSALCGNEATGYEDCKQLEKHHKRLNCEYNSILTREEAEKYKKQENRRWDIACIPRIENVFTKLLDENNSYLNAKFNQEKLVKRLKNGEVKSKWLIPGEEDAEHILIVTHAMVVISMEQMLMGRYTFTPQASITKIVELDENDKFANGGSEKIKNLRMIYSGVTVHLDKKLKDIYFEH</sequence>
<dbReference type="PANTHER" id="PTHR16469">
    <property type="entry name" value="UBIQUITIN-ASSOCIATED AND SH3 DOMAIN-CONTAINING BA-RELATED"/>
    <property type="match status" value="1"/>
</dbReference>
<gene>
    <name evidence="1" type="ORF">Mgra_00009997</name>
</gene>
<dbReference type="AlphaFoldDB" id="A0A8S9ZAE5"/>